<gene>
    <name evidence="1" type="ORF">SAMN05421684_4911</name>
</gene>
<keyword evidence="2" id="KW-1185">Reference proteome</keyword>
<dbReference type="Pfam" id="PF19875">
    <property type="entry name" value="DUF6348"/>
    <property type="match status" value="1"/>
</dbReference>
<organism evidence="1 2">
    <name type="scientific">Asanoa ishikariensis</name>
    <dbReference type="NCBI Taxonomy" id="137265"/>
    <lineage>
        <taxon>Bacteria</taxon>
        <taxon>Bacillati</taxon>
        <taxon>Actinomycetota</taxon>
        <taxon>Actinomycetes</taxon>
        <taxon>Micromonosporales</taxon>
        <taxon>Micromonosporaceae</taxon>
        <taxon>Asanoa</taxon>
    </lineage>
</organism>
<name>A0A1H3SXU7_9ACTN</name>
<evidence type="ECO:0000313" key="1">
    <source>
        <dbReference type="EMBL" id="SDZ42802.1"/>
    </source>
</evidence>
<dbReference type="OrthoDB" id="3293258at2"/>
<sequence length="231" mass="24884">MAEPQPVYLSAERVLEIAAPMLSTMGREWRLVDGPMVRCGSIGVRILPPDSDPHGRLDFEILLDADRPGAPTIVDCAGGLGADPLQAVRRAIGGFICTSLATVIELFERQGRLANHYQSGEAGGFPGWHAIVSGMYGFAADGSQVKQEWFYDAMPWSTLAPVIATGLDRPLLNGVSLLVAQDGDAVDCEIRINGQRHEPSCTALAALDWPRTERFGMARTFVLLVGPEQAV</sequence>
<dbReference type="Proteomes" id="UP000199632">
    <property type="component" value="Unassembled WGS sequence"/>
</dbReference>
<proteinExistence type="predicted"/>
<reference evidence="2" key="1">
    <citation type="submission" date="2016-10" db="EMBL/GenBank/DDBJ databases">
        <authorList>
            <person name="Varghese N."/>
            <person name="Submissions S."/>
        </authorList>
    </citation>
    <scope>NUCLEOTIDE SEQUENCE [LARGE SCALE GENOMIC DNA]</scope>
    <source>
        <strain evidence="2">DSM 44718</strain>
    </source>
</reference>
<dbReference type="AlphaFoldDB" id="A0A1H3SXU7"/>
<dbReference type="STRING" id="137265.SAMN05421684_4911"/>
<dbReference type="EMBL" id="FNQB01000003">
    <property type="protein sequence ID" value="SDZ42802.1"/>
    <property type="molecule type" value="Genomic_DNA"/>
</dbReference>
<evidence type="ECO:0000313" key="2">
    <source>
        <dbReference type="Proteomes" id="UP000199632"/>
    </source>
</evidence>
<dbReference type="InterPro" id="IPR045929">
    <property type="entry name" value="DUF6348"/>
</dbReference>
<accession>A0A1H3SXU7</accession>
<dbReference type="RefSeq" id="WP_090797834.1">
    <property type="nucleotide sequence ID" value="NZ_BOND01000004.1"/>
</dbReference>
<protein>
    <submittedName>
        <fullName evidence="1">Uncharacterized protein</fullName>
    </submittedName>
</protein>